<keyword evidence="3" id="KW-1185">Reference proteome</keyword>
<reference evidence="2 3" key="2">
    <citation type="journal article" date="2015" name="Biomed. Res. Int.">
        <title>Effects of Arsenite Resistance on the Growth and Functional Gene Expression of Leptospirillum ferriphilum and Acidithiobacillus thiooxidans in Pure Culture and Coculture.</title>
        <authorList>
            <person name="Jiang H."/>
            <person name="Liang Y."/>
            <person name="Yin H."/>
            <person name="Xiao Y."/>
            <person name="Guo X."/>
            <person name="Xu Y."/>
            <person name="Hu Q."/>
            <person name="Liu H."/>
            <person name="Liu X."/>
        </authorList>
    </citation>
    <scope>NUCLEOTIDE SEQUENCE [LARGE SCALE GENOMIC DNA]</scope>
    <source>
        <strain evidence="2 3">YSK</strain>
    </source>
</reference>
<organism evidence="2 3">
    <name type="scientific">Leptospirillum ferriphilum YSK</name>
    <dbReference type="NCBI Taxonomy" id="1441628"/>
    <lineage>
        <taxon>Bacteria</taxon>
        <taxon>Pseudomonadati</taxon>
        <taxon>Nitrospirota</taxon>
        <taxon>Nitrospiria</taxon>
        <taxon>Nitrospirales</taxon>
        <taxon>Nitrospiraceae</taxon>
        <taxon>Leptospirillum</taxon>
    </lineage>
</organism>
<name>A0A059Y195_9BACT</name>
<keyword evidence="1" id="KW-1133">Transmembrane helix</keyword>
<evidence type="ECO:0000313" key="3">
    <source>
        <dbReference type="Proteomes" id="UP000027059"/>
    </source>
</evidence>
<dbReference type="EMBL" id="CP007243">
    <property type="protein sequence ID" value="AIA31232.1"/>
    <property type="molecule type" value="Genomic_DNA"/>
</dbReference>
<proteinExistence type="predicted"/>
<dbReference type="HOGENOM" id="CLU_996756_0_0_0"/>
<evidence type="ECO:0000313" key="2">
    <source>
        <dbReference type="EMBL" id="AIA31232.1"/>
    </source>
</evidence>
<dbReference type="KEGG" id="lfp:Y981_12275"/>
<feature type="transmembrane region" description="Helical" evidence="1">
    <location>
        <begin position="39"/>
        <end position="60"/>
    </location>
</feature>
<keyword evidence="1" id="KW-0472">Membrane</keyword>
<evidence type="ECO:0000256" key="1">
    <source>
        <dbReference type="SAM" id="Phobius"/>
    </source>
</evidence>
<accession>A0A059Y195</accession>
<dbReference type="AlphaFoldDB" id="A0A059Y195"/>
<protein>
    <submittedName>
        <fullName evidence="2">Uncharacterized protein</fullName>
    </submittedName>
</protein>
<dbReference type="Proteomes" id="UP000027059">
    <property type="component" value="Chromosome"/>
</dbReference>
<feature type="transmembrane region" description="Helical" evidence="1">
    <location>
        <begin position="252"/>
        <end position="274"/>
    </location>
</feature>
<feature type="transmembrane region" description="Helical" evidence="1">
    <location>
        <begin position="72"/>
        <end position="96"/>
    </location>
</feature>
<feature type="transmembrane region" description="Helical" evidence="1">
    <location>
        <begin position="6"/>
        <end position="27"/>
    </location>
</feature>
<feature type="transmembrane region" description="Helical" evidence="1">
    <location>
        <begin position="221"/>
        <end position="240"/>
    </location>
</feature>
<feature type="transmembrane region" description="Helical" evidence="1">
    <location>
        <begin position="140"/>
        <end position="165"/>
    </location>
</feature>
<reference evidence="3" key="1">
    <citation type="submission" date="2014-02" db="EMBL/GenBank/DDBJ databases">
        <title>Complete genome sequence and comparative genomic analysis of the nitrogen-fixing bacterium Leptospirillum ferriphilum YSK.</title>
        <authorList>
            <person name="Guo X."/>
            <person name="Yin H."/>
            <person name="Liang Y."/>
            <person name="Hu Q."/>
            <person name="Ma L."/>
            <person name="Xiao Y."/>
            <person name="Zhang X."/>
            <person name="Qiu G."/>
            <person name="Liu X."/>
        </authorList>
    </citation>
    <scope>NUCLEOTIDE SEQUENCE [LARGE SCALE GENOMIC DNA]</scope>
    <source>
        <strain evidence="3">YSK</strain>
    </source>
</reference>
<sequence>MIFQPNVFGLLLLQTSAGGLYLTTFVYRFPRVNRTFYRLHGTLFLIFSGLAFFFMGPATFTHLKSIGFSSPGQIAISFLGFGILTLVLYNLVVYFGQWEKQKTLSRPILIATATLHLFSLGSTFLALAPDWRLSPANVLSVLAILGSAFLLGAVLLSMNLGHFYLTNPTLPIEPLLFLTRILTGVMIFIALLAIPEMAYMIKTSPDYLKALFLENFDGLYLWGRILLGIVGGTIITILALKTVRMHSTQAATGLLYVELIFILFGQAFSNFLFLRLQILS</sequence>
<feature type="transmembrane region" description="Helical" evidence="1">
    <location>
        <begin position="108"/>
        <end position="128"/>
    </location>
</feature>
<feature type="transmembrane region" description="Helical" evidence="1">
    <location>
        <begin position="177"/>
        <end position="201"/>
    </location>
</feature>
<keyword evidence="1" id="KW-0812">Transmembrane</keyword>
<gene>
    <name evidence="2" type="ORF">Y981_12275</name>
</gene>